<dbReference type="PANTHER" id="PTHR34217:SF1">
    <property type="entry name" value="CARBOXYPEPTIDASE 1"/>
    <property type="match status" value="1"/>
</dbReference>
<evidence type="ECO:0000256" key="5">
    <source>
        <dbReference type="ARBA" id="ARBA00023049"/>
    </source>
</evidence>
<protein>
    <recommendedName>
        <fullName evidence="8">Metal-dependent carboxypeptidase</fullName>
        <ecNumber evidence="8">3.4.17.19</ecNumber>
    </recommendedName>
</protein>
<dbReference type="Gene3D" id="1.10.1370.30">
    <property type="match status" value="1"/>
</dbReference>
<feature type="active site" description="Proton donor/acceptor" evidence="10">
    <location>
        <position position="270"/>
    </location>
</feature>
<keyword evidence="9" id="KW-0862">Zinc</keyword>
<name>A0AAX0HJ96_LISMN</name>
<dbReference type="PANTHER" id="PTHR34217">
    <property type="entry name" value="METAL-DEPENDENT CARBOXYPEPTIDASE"/>
    <property type="match status" value="1"/>
</dbReference>
<dbReference type="GO" id="GO:0004181">
    <property type="term" value="F:metallocarboxypeptidase activity"/>
    <property type="evidence" value="ECO:0007669"/>
    <property type="project" value="UniProtKB-UniRule"/>
</dbReference>
<keyword evidence="4 8" id="KW-0378">Hydrolase</keyword>
<sequence length="507" mass="57824">MEELSLVETLEEEFLAYIKKMEALEEALALVYWDLRTGAPSKGMEGRSDVIGVLSEEIFNMQTSEEMAAFIAGLNLDKENLSEITLKTLEESQKKYDLNKKIPSKEYAEYTKLVAQAETAWTTAREQNDFAAFEPFLTKILEMKRKFVEYWGYEENKYDTLLDQYEPGVTVSVLDSVFEKVRDGIMAIREKIANEGVKPDATILNTKISEAKQKEFSIRILNKMGFDFEAGRLDETVHPFATGLNTGDVRITTRYNENDFKMAVFGTIHEGGHAIYEQNFDAALVGTPLANGASMGIHESQSLFYEIIIGSSLAFWKSNYADFQAITKPAFDHVTLEDFYRAVNISESSLIRIEADTLTYPLHIMIRYELEKALINGELEVKDLPKAWGDKYEEYLGIRPDNDTNGVLQDIHWAGGDFGYFPSYALGLMYAAQFFNQMQKEIPNIDAIIASDDYSELKTWLTEHVHKFGKTKKPLEILTDTTGEGLNPTYLLDLLEKRYAYVYQFNK</sequence>
<comment type="caution">
    <text evidence="11">The sequence shown here is derived from an EMBL/GenBank/DDBJ whole genome shotgun (WGS) entry which is preliminary data.</text>
</comment>
<dbReference type="CDD" id="cd06460">
    <property type="entry name" value="M32_Taq"/>
    <property type="match status" value="1"/>
</dbReference>
<dbReference type="AlphaFoldDB" id="A0AAX0HJ96"/>
<dbReference type="EMBL" id="MJTJ01000018">
    <property type="protein sequence ID" value="OET49848.1"/>
    <property type="molecule type" value="Genomic_DNA"/>
</dbReference>
<feature type="binding site" evidence="9">
    <location>
        <position position="269"/>
    </location>
    <ligand>
        <name>Zn(2+)</name>
        <dbReference type="ChEBI" id="CHEBI:29105"/>
        <note>catalytic</note>
    </ligand>
</feature>
<dbReference type="SUPFAM" id="SSF55486">
    <property type="entry name" value="Metalloproteases ('zincins'), catalytic domain"/>
    <property type="match status" value="1"/>
</dbReference>
<dbReference type="PIRSF" id="PIRSF006615">
    <property type="entry name" value="Zn_crbxpep_Taq"/>
    <property type="match status" value="1"/>
</dbReference>
<dbReference type="Proteomes" id="UP000852906">
    <property type="component" value="Unassembled WGS sequence"/>
</dbReference>
<feature type="binding site" evidence="9">
    <location>
        <position position="299"/>
    </location>
    <ligand>
        <name>Zn(2+)</name>
        <dbReference type="ChEBI" id="CHEBI:29105"/>
        <note>catalytic</note>
    </ligand>
</feature>
<dbReference type="InterPro" id="IPR001333">
    <property type="entry name" value="Peptidase_M32_Taq"/>
</dbReference>
<keyword evidence="1 8" id="KW-0121">Carboxypeptidase</keyword>
<dbReference type="PRINTS" id="PR00998">
    <property type="entry name" value="CRBOXYPTASET"/>
</dbReference>
<evidence type="ECO:0000256" key="1">
    <source>
        <dbReference type="ARBA" id="ARBA00022645"/>
    </source>
</evidence>
<accession>A0AAX0HJ96</accession>
<proteinExistence type="inferred from homology"/>
<comment type="similarity">
    <text evidence="7 8">Belongs to the peptidase M32 family.</text>
</comment>
<keyword evidence="5 8" id="KW-0482">Metalloprotease</keyword>
<keyword evidence="2 8" id="KW-0645">Protease</keyword>
<dbReference type="GO" id="GO:0006508">
    <property type="term" value="P:proteolysis"/>
    <property type="evidence" value="ECO:0007669"/>
    <property type="project" value="UniProtKB-UniRule"/>
</dbReference>
<evidence type="ECO:0000256" key="8">
    <source>
        <dbReference type="PIRNR" id="PIRNR006615"/>
    </source>
</evidence>
<evidence type="ECO:0000256" key="3">
    <source>
        <dbReference type="ARBA" id="ARBA00022723"/>
    </source>
</evidence>
<keyword evidence="3 8" id="KW-0479">Metal-binding</keyword>
<evidence type="ECO:0000256" key="10">
    <source>
        <dbReference type="PIRSR" id="PIRSR006615-2"/>
    </source>
</evidence>
<reference evidence="11 12" key="1">
    <citation type="submission" date="2016-09" db="EMBL/GenBank/DDBJ databases">
        <title>100K Listeria isolates.</title>
        <authorList>
            <person name="Chen P."/>
            <person name="Weimer B.C."/>
            <person name="Kong N."/>
            <person name="Huang B."/>
        </authorList>
    </citation>
    <scope>NUCLEOTIDE SEQUENCE [LARGE SCALE GENOMIC DNA]</scope>
    <source>
        <strain evidence="11 12">BCW_2383</strain>
    </source>
</reference>
<evidence type="ECO:0000256" key="4">
    <source>
        <dbReference type="ARBA" id="ARBA00022801"/>
    </source>
</evidence>
<comment type="cofactor">
    <cofactor evidence="9">
        <name>Zn(2+)</name>
        <dbReference type="ChEBI" id="CHEBI:29105"/>
    </cofactor>
    <text evidence="9">Binds 1 zinc ion per subunit.</text>
</comment>
<gene>
    <name evidence="11" type="ORF">AJL21_09240</name>
</gene>
<comment type="catalytic activity">
    <reaction evidence="6 8">
        <text>Release of a C-terminal amino acid with broad specificity, except for -Pro.</text>
        <dbReference type="EC" id="3.4.17.19"/>
    </reaction>
</comment>
<comment type="function">
    <text evidence="8">Broad specificity carboxypetidase that releases amino acids sequentially from the C-terminus, including neutral, aromatic, polar and basic residues.</text>
</comment>
<dbReference type="Pfam" id="PF02074">
    <property type="entry name" value="Peptidase_M32"/>
    <property type="match status" value="1"/>
</dbReference>
<evidence type="ECO:0000256" key="2">
    <source>
        <dbReference type="ARBA" id="ARBA00022670"/>
    </source>
</evidence>
<evidence type="ECO:0000256" key="6">
    <source>
        <dbReference type="ARBA" id="ARBA00052755"/>
    </source>
</evidence>
<organism evidence="11 12">
    <name type="scientific">Listeria monocytogenes</name>
    <dbReference type="NCBI Taxonomy" id="1639"/>
    <lineage>
        <taxon>Bacteria</taxon>
        <taxon>Bacillati</taxon>
        <taxon>Bacillota</taxon>
        <taxon>Bacilli</taxon>
        <taxon>Bacillales</taxon>
        <taxon>Listeriaceae</taxon>
        <taxon>Listeria</taxon>
    </lineage>
</organism>
<evidence type="ECO:0000256" key="7">
    <source>
        <dbReference type="ARBA" id="ARBA00061580"/>
    </source>
</evidence>
<evidence type="ECO:0000313" key="12">
    <source>
        <dbReference type="Proteomes" id="UP000852906"/>
    </source>
</evidence>
<dbReference type="EC" id="3.4.17.19" evidence="8"/>
<evidence type="ECO:0000256" key="9">
    <source>
        <dbReference type="PIRSR" id="PIRSR006615-1"/>
    </source>
</evidence>
<evidence type="ECO:0000313" key="11">
    <source>
        <dbReference type="EMBL" id="OET49848.1"/>
    </source>
</evidence>
<feature type="binding site" evidence="9">
    <location>
        <position position="273"/>
    </location>
    <ligand>
        <name>Zn(2+)</name>
        <dbReference type="ChEBI" id="CHEBI:29105"/>
        <note>catalytic</note>
    </ligand>
</feature>
<dbReference type="FunFam" id="1.10.1370.30:FF:000003">
    <property type="entry name" value="Thermostable carboxypeptidase 1"/>
    <property type="match status" value="1"/>
</dbReference>
<dbReference type="GO" id="GO:0008270">
    <property type="term" value="F:zinc ion binding"/>
    <property type="evidence" value="ECO:0007669"/>
    <property type="project" value="UniProtKB-ARBA"/>
</dbReference>
<dbReference type="PROSITE" id="PS52034">
    <property type="entry name" value="PEPTIDASE_M32"/>
    <property type="match status" value="1"/>
</dbReference>